<organism evidence="12 13">
    <name type="scientific">Malassezia vespertilionis</name>
    <dbReference type="NCBI Taxonomy" id="2020962"/>
    <lineage>
        <taxon>Eukaryota</taxon>
        <taxon>Fungi</taxon>
        <taxon>Dikarya</taxon>
        <taxon>Basidiomycota</taxon>
        <taxon>Ustilaginomycotina</taxon>
        <taxon>Malasseziomycetes</taxon>
        <taxon>Malasseziales</taxon>
        <taxon>Malasseziaceae</taxon>
        <taxon>Malassezia</taxon>
    </lineage>
</organism>
<comment type="similarity">
    <text evidence="1">Belongs to the methyltransferase superfamily. NTM1 family.</text>
</comment>
<comment type="catalytic activity">
    <reaction evidence="9">
        <text>N-terminal L-prolyl-L-prolyl-L-lysyl-[protein] + 2 S-adenosyl-L-methionine = N-terminal N,N-dimethyl-L-prolyl-L-prolyl-L-lysyl-[protein] + 2 S-adenosyl-L-homocysteine + 2 H(+)</text>
        <dbReference type="Rhea" id="RHEA:54736"/>
        <dbReference type="Rhea" id="RHEA-COMP:13787"/>
        <dbReference type="Rhea" id="RHEA-COMP:13974"/>
        <dbReference type="ChEBI" id="CHEBI:15378"/>
        <dbReference type="ChEBI" id="CHEBI:57856"/>
        <dbReference type="ChEBI" id="CHEBI:59789"/>
        <dbReference type="ChEBI" id="CHEBI:138059"/>
        <dbReference type="ChEBI" id="CHEBI:138318"/>
        <dbReference type="EC" id="2.1.1.244"/>
    </reaction>
</comment>
<protein>
    <recommendedName>
        <fullName evidence="6">Alpha N-terminal protein methyltransferase 1</fullName>
        <ecNumber evidence="5">2.1.1.244</ecNumber>
    </recommendedName>
    <alternativeName>
        <fullName evidence="7">X-Pro-Lys N-terminal protein methyltransferase 1</fullName>
    </alternativeName>
</protein>
<dbReference type="InterPro" id="IPR008576">
    <property type="entry name" value="MeTrfase_NTM1"/>
</dbReference>
<keyword evidence="13" id="KW-1185">Reference proteome</keyword>
<name>A0A2N1JC50_9BASI</name>
<comment type="catalytic activity">
    <reaction evidence="8">
        <text>N-terminal L-seryl-L-prolyl-L-lysyl-[protein] + 3 S-adenosyl-L-methionine = N-terminal N,N,N-trimethyl-L-seryl-L-prolyl-L-lysyl-[protein] + 3 S-adenosyl-L-homocysteine + 3 H(+)</text>
        <dbReference type="Rhea" id="RHEA:54724"/>
        <dbReference type="Rhea" id="RHEA-COMP:13789"/>
        <dbReference type="Rhea" id="RHEA-COMP:13973"/>
        <dbReference type="ChEBI" id="CHEBI:15378"/>
        <dbReference type="ChEBI" id="CHEBI:57856"/>
        <dbReference type="ChEBI" id="CHEBI:59789"/>
        <dbReference type="ChEBI" id="CHEBI:138061"/>
        <dbReference type="ChEBI" id="CHEBI:138317"/>
        <dbReference type="EC" id="2.1.1.244"/>
    </reaction>
</comment>
<dbReference type="EC" id="2.1.1.244" evidence="5"/>
<keyword evidence="2" id="KW-0489">Methyltransferase</keyword>
<gene>
    <name evidence="12" type="ORF">MVES_001962</name>
</gene>
<evidence type="ECO:0000256" key="10">
    <source>
        <dbReference type="ARBA" id="ARBA00048167"/>
    </source>
</evidence>
<evidence type="ECO:0000256" key="7">
    <source>
        <dbReference type="ARBA" id="ARBA00043129"/>
    </source>
</evidence>
<evidence type="ECO:0000256" key="6">
    <source>
        <dbReference type="ARBA" id="ARBA00039449"/>
    </source>
</evidence>
<evidence type="ECO:0000256" key="4">
    <source>
        <dbReference type="ARBA" id="ARBA00022691"/>
    </source>
</evidence>
<feature type="binding site" evidence="11">
    <location>
        <begin position="158"/>
        <end position="159"/>
    </location>
    <ligand>
        <name>S-adenosyl-L-methionine</name>
        <dbReference type="ChEBI" id="CHEBI:59789"/>
    </ligand>
</feature>
<dbReference type="PANTHER" id="PTHR12753">
    <property type="entry name" value="AD-003 - RELATED"/>
    <property type="match status" value="1"/>
</dbReference>
<evidence type="ECO:0000256" key="3">
    <source>
        <dbReference type="ARBA" id="ARBA00022679"/>
    </source>
</evidence>
<proteinExistence type="inferred from homology"/>
<dbReference type="SUPFAM" id="SSF53335">
    <property type="entry name" value="S-adenosyl-L-methionine-dependent methyltransferases"/>
    <property type="match status" value="1"/>
</dbReference>
<dbReference type="InterPro" id="IPR029063">
    <property type="entry name" value="SAM-dependent_MTases_sf"/>
</dbReference>
<dbReference type="STRING" id="2020962.A0A2N1JC50"/>
<evidence type="ECO:0000256" key="8">
    <source>
        <dbReference type="ARBA" id="ARBA00047306"/>
    </source>
</evidence>
<evidence type="ECO:0000313" key="13">
    <source>
        <dbReference type="Proteomes" id="UP000232875"/>
    </source>
</evidence>
<dbReference type="EMBL" id="KZ454990">
    <property type="protein sequence ID" value="PKI84115.1"/>
    <property type="molecule type" value="Genomic_DNA"/>
</dbReference>
<evidence type="ECO:0000313" key="12">
    <source>
        <dbReference type="EMBL" id="PKI84115.1"/>
    </source>
</evidence>
<feature type="binding site" evidence="11">
    <location>
        <position position="100"/>
    </location>
    <ligand>
        <name>S-adenosyl-L-methionine</name>
        <dbReference type="ChEBI" id="CHEBI:59789"/>
    </ligand>
</feature>
<feature type="binding site" evidence="11">
    <location>
        <position position="199"/>
    </location>
    <ligand>
        <name>S-adenosyl-L-methionine</name>
        <dbReference type="ChEBI" id="CHEBI:59789"/>
    </ligand>
</feature>
<evidence type="ECO:0000256" key="5">
    <source>
        <dbReference type="ARBA" id="ARBA00039112"/>
    </source>
</evidence>
<keyword evidence="3" id="KW-0808">Transferase</keyword>
<accession>A0A2N1JC50</accession>
<dbReference type="PANTHER" id="PTHR12753:SF0">
    <property type="entry name" value="ALPHA N-TERMINAL PROTEIN METHYLTRANSFERASE 1"/>
    <property type="match status" value="1"/>
</dbReference>
<dbReference type="GO" id="GO:0005737">
    <property type="term" value="C:cytoplasm"/>
    <property type="evidence" value="ECO:0007669"/>
    <property type="project" value="TreeGrafter"/>
</dbReference>
<dbReference type="Gene3D" id="3.40.50.150">
    <property type="entry name" value="Vaccinia Virus protein VP39"/>
    <property type="match status" value="1"/>
</dbReference>
<dbReference type="Pfam" id="PF05891">
    <property type="entry name" value="Methyltransf_PK"/>
    <property type="match status" value="3"/>
</dbReference>
<sequence length="303" mass="33536">MTTVRAVHPNPDVAKGIEYWEGIPATVDGVLGGYGNGTLPRIDALGSRTFLLRTLPYLSSIPPAGYNGTPLEWTANQIKQRGGPGRTVTRALDCGAGVGRVTQHSLLPLVDEVHLVEPVHKFLLEAKAMSPEWEPLRQTTETSPFKAHKAVYFHTSTLQAFPIADPLSVTSKLITPTAMGGGELNPLPCPVKYDVVWCQWCLQHLSEPDLIKFLKEARAALTEPSGNENFPGGVIVVKENVYHDGENGEEATWYDEEDYSVTRSRRLYERIFKTAGLQVVRTETQLGFPSELFDVQMCVFWSI</sequence>
<dbReference type="GO" id="GO:0032259">
    <property type="term" value="P:methylation"/>
    <property type="evidence" value="ECO:0007669"/>
    <property type="project" value="UniProtKB-KW"/>
</dbReference>
<dbReference type="AlphaFoldDB" id="A0A2N1JC50"/>
<dbReference type="Proteomes" id="UP000232875">
    <property type="component" value="Unassembled WGS sequence"/>
</dbReference>
<evidence type="ECO:0000256" key="11">
    <source>
        <dbReference type="PIRSR" id="PIRSR016958-1"/>
    </source>
</evidence>
<evidence type="ECO:0000256" key="2">
    <source>
        <dbReference type="ARBA" id="ARBA00022603"/>
    </source>
</evidence>
<evidence type="ECO:0000256" key="1">
    <source>
        <dbReference type="ARBA" id="ARBA00009059"/>
    </source>
</evidence>
<dbReference type="GO" id="GO:0071885">
    <property type="term" value="F:N-terminal protein N-methyltransferase activity"/>
    <property type="evidence" value="ECO:0007669"/>
    <property type="project" value="UniProtKB-EC"/>
</dbReference>
<dbReference type="OrthoDB" id="1298661at2759"/>
<dbReference type="PIRSF" id="PIRSF016958">
    <property type="entry name" value="DUF858_MeTrfase_lik"/>
    <property type="match status" value="1"/>
</dbReference>
<keyword evidence="4 11" id="KW-0949">S-adenosyl-L-methionine</keyword>
<reference evidence="12 13" key="1">
    <citation type="submission" date="2017-10" db="EMBL/GenBank/DDBJ databases">
        <title>A novel species of cold-tolerant Malassezia isolated from bats.</title>
        <authorList>
            <person name="Lorch J.M."/>
            <person name="Palmer J.M."/>
            <person name="Vanderwolf K.J."/>
            <person name="Schmidt K.Z."/>
            <person name="Verant M.L."/>
            <person name="Weller T.J."/>
            <person name="Blehert D.S."/>
        </authorList>
    </citation>
    <scope>NUCLEOTIDE SEQUENCE [LARGE SCALE GENOMIC DNA]</scope>
    <source>
        <strain evidence="12 13">NWHC:44797-103</strain>
    </source>
</reference>
<evidence type="ECO:0000256" key="9">
    <source>
        <dbReference type="ARBA" id="ARBA00047885"/>
    </source>
</evidence>
<comment type="catalytic activity">
    <reaction evidence="10">
        <text>N-terminal L-alanyl-L-prolyl-L-lysyl-[protein] + 3 S-adenosyl-L-methionine = N-terminal N,N,N-trimethyl-L-alanyl-L-prolyl-L-lysyl-[protein] + 3 S-adenosyl-L-homocysteine + 3 H(+)</text>
        <dbReference type="Rhea" id="RHEA:54712"/>
        <dbReference type="Rhea" id="RHEA-COMP:13785"/>
        <dbReference type="Rhea" id="RHEA-COMP:13971"/>
        <dbReference type="ChEBI" id="CHEBI:15378"/>
        <dbReference type="ChEBI" id="CHEBI:57856"/>
        <dbReference type="ChEBI" id="CHEBI:59789"/>
        <dbReference type="ChEBI" id="CHEBI:138057"/>
        <dbReference type="ChEBI" id="CHEBI:138315"/>
        <dbReference type="EC" id="2.1.1.244"/>
    </reaction>
</comment>
<feature type="binding site" evidence="11">
    <location>
        <position position="95"/>
    </location>
    <ligand>
        <name>S-adenosyl-L-methionine</name>
        <dbReference type="ChEBI" id="CHEBI:59789"/>
    </ligand>
</feature>